<dbReference type="AlphaFoldDB" id="A0AAW1AFD1"/>
<feature type="transmembrane region" description="Helical" evidence="13">
    <location>
        <begin position="506"/>
        <end position="528"/>
    </location>
</feature>
<evidence type="ECO:0000256" key="10">
    <source>
        <dbReference type="ARBA" id="ARBA00023180"/>
    </source>
</evidence>
<dbReference type="PANTHER" id="PTHR47143">
    <property type="entry name" value="TRANSIENT RECEPTOR POTENTIAL CATION CHANNEL PROTEIN PAINLESS"/>
    <property type="match status" value="1"/>
</dbReference>
<evidence type="ECO:0000313" key="15">
    <source>
        <dbReference type="EMBL" id="KAK9308553.1"/>
    </source>
</evidence>
<dbReference type="PANTHER" id="PTHR47143:SF1">
    <property type="entry name" value="ION_TRANS DOMAIN-CONTAINING PROTEIN"/>
    <property type="match status" value="1"/>
</dbReference>
<feature type="transmembrane region" description="Helical" evidence="13">
    <location>
        <begin position="290"/>
        <end position="312"/>
    </location>
</feature>
<organism evidence="15 16">
    <name type="scientific">Tetragonisca angustula</name>
    <dbReference type="NCBI Taxonomy" id="166442"/>
    <lineage>
        <taxon>Eukaryota</taxon>
        <taxon>Metazoa</taxon>
        <taxon>Ecdysozoa</taxon>
        <taxon>Arthropoda</taxon>
        <taxon>Hexapoda</taxon>
        <taxon>Insecta</taxon>
        <taxon>Pterygota</taxon>
        <taxon>Neoptera</taxon>
        <taxon>Endopterygota</taxon>
        <taxon>Hymenoptera</taxon>
        <taxon>Apocrita</taxon>
        <taxon>Aculeata</taxon>
        <taxon>Apoidea</taxon>
        <taxon>Anthophila</taxon>
        <taxon>Apidae</taxon>
        <taxon>Tetragonisca</taxon>
    </lineage>
</organism>
<evidence type="ECO:0000259" key="14">
    <source>
        <dbReference type="Pfam" id="PF00520"/>
    </source>
</evidence>
<protein>
    <recommendedName>
        <fullName evidence="14">Ion transport domain-containing protein</fullName>
    </recommendedName>
</protein>
<evidence type="ECO:0000256" key="9">
    <source>
        <dbReference type="ARBA" id="ARBA00023136"/>
    </source>
</evidence>
<keyword evidence="4 13" id="KW-0812">Transmembrane</keyword>
<dbReference type="PROSITE" id="PS50088">
    <property type="entry name" value="ANK_REPEAT"/>
    <property type="match status" value="3"/>
</dbReference>
<keyword evidence="16" id="KW-1185">Reference proteome</keyword>
<evidence type="ECO:0000256" key="1">
    <source>
        <dbReference type="ARBA" id="ARBA00004141"/>
    </source>
</evidence>
<feature type="transmembrane region" description="Helical" evidence="13">
    <location>
        <begin position="440"/>
        <end position="464"/>
    </location>
</feature>
<feature type="domain" description="Ion transport" evidence="14">
    <location>
        <begin position="337"/>
        <end position="537"/>
    </location>
</feature>
<dbReference type="InterPro" id="IPR002110">
    <property type="entry name" value="Ankyrin_rpt"/>
</dbReference>
<evidence type="ECO:0000256" key="8">
    <source>
        <dbReference type="ARBA" id="ARBA00023065"/>
    </source>
</evidence>
<evidence type="ECO:0000256" key="7">
    <source>
        <dbReference type="ARBA" id="ARBA00023043"/>
    </source>
</evidence>
<gene>
    <name evidence="15" type="ORF">QLX08_001534</name>
</gene>
<dbReference type="InterPro" id="IPR052076">
    <property type="entry name" value="TRP_cation_channel"/>
</dbReference>
<dbReference type="Gene3D" id="1.25.40.20">
    <property type="entry name" value="Ankyrin repeat-containing domain"/>
    <property type="match status" value="2"/>
</dbReference>
<reference evidence="15 16" key="1">
    <citation type="submission" date="2024-05" db="EMBL/GenBank/DDBJ databases">
        <title>The nuclear and mitochondrial genome assemblies of Tetragonisca angustula (Apidae: Meliponini), a tiny yet remarkable pollinator in the Neotropics.</title>
        <authorList>
            <person name="Ferrari R."/>
            <person name="Ricardo P.C."/>
            <person name="Dias F.C."/>
            <person name="Araujo N.S."/>
            <person name="Soares D.O."/>
            <person name="Zhou Q.-S."/>
            <person name="Zhu C.-D."/>
            <person name="Coutinho L."/>
            <person name="Airas M.C."/>
            <person name="Batista T.M."/>
        </authorList>
    </citation>
    <scope>NUCLEOTIDE SEQUENCE [LARGE SCALE GENOMIC DNA]</scope>
    <source>
        <strain evidence="15">ASF017062</strain>
        <tissue evidence="15">Abdomen</tissue>
    </source>
</reference>
<evidence type="ECO:0000256" key="11">
    <source>
        <dbReference type="ARBA" id="ARBA00023303"/>
    </source>
</evidence>
<feature type="repeat" description="ANK" evidence="12">
    <location>
        <begin position="136"/>
        <end position="168"/>
    </location>
</feature>
<dbReference type="Pfam" id="PF00520">
    <property type="entry name" value="Ion_trans"/>
    <property type="match status" value="1"/>
</dbReference>
<dbReference type="InterPro" id="IPR005821">
    <property type="entry name" value="Ion_trans_dom"/>
</dbReference>
<dbReference type="SUPFAM" id="SSF48403">
    <property type="entry name" value="Ankyrin repeat"/>
    <property type="match status" value="1"/>
</dbReference>
<dbReference type="Pfam" id="PF12796">
    <property type="entry name" value="Ank_2"/>
    <property type="match status" value="1"/>
</dbReference>
<name>A0AAW1AFD1_9HYME</name>
<keyword evidence="9 13" id="KW-0472">Membrane</keyword>
<evidence type="ECO:0000256" key="6">
    <source>
        <dbReference type="ARBA" id="ARBA00022989"/>
    </source>
</evidence>
<keyword evidence="2" id="KW-0813">Transport</keyword>
<feature type="transmembrane region" description="Helical" evidence="13">
    <location>
        <begin position="356"/>
        <end position="376"/>
    </location>
</feature>
<feature type="transmembrane region" description="Helical" evidence="13">
    <location>
        <begin position="324"/>
        <end position="344"/>
    </location>
</feature>
<evidence type="ECO:0000256" key="12">
    <source>
        <dbReference type="PROSITE-ProRule" id="PRU00023"/>
    </source>
</evidence>
<evidence type="ECO:0000313" key="16">
    <source>
        <dbReference type="Proteomes" id="UP001432146"/>
    </source>
</evidence>
<dbReference type="InterPro" id="IPR036770">
    <property type="entry name" value="Ankyrin_rpt-contain_sf"/>
</dbReference>
<comment type="subcellular location">
    <subcellularLocation>
        <location evidence="1">Membrane</location>
        <topology evidence="1">Multi-pass membrane protein</topology>
    </subcellularLocation>
</comment>
<dbReference type="Pfam" id="PF13857">
    <property type="entry name" value="Ank_5"/>
    <property type="match status" value="2"/>
</dbReference>
<keyword evidence="8" id="KW-0406">Ion transport</keyword>
<dbReference type="GO" id="GO:0005216">
    <property type="term" value="F:monoatomic ion channel activity"/>
    <property type="evidence" value="ECO:0007669"/>
    <property type="project" value="InterPro"/>
</dbReference>
<evidence type="ECO:0000256" key="4">
    <source>
        <dbReference type="ARBA" id="ARBA00022692"/>
    </source>
</evidence>
<dbReference type="PROSITE" id="PS50297">
    <property type="entry name" value="ANK_REP_REGION"/>
    <property type="match status" value="2"/>
</dbReference>
<feature type="repeat" description="ANK" evidence="12">
    <location>
        <begin position="26"/>
        <end position="58"/>
    </location>
</feature>
<feature type="transmembrane region" description="Helical" evidence="13">
    <location>
        <begin position="396"/>
        <end position="420"/>
    </location>
</feature>
<keyword evidence="7 12" id="KW-0040">ANK repeat</keyword>
<evidence type="ECO:0000256" key="13">
    <source>
        <dbReference type="SAM" id="Phobius"/>
    </source>
</evidence>
<keyword evidence="5" id="KW-0677">Repeat</keyword>
<evidence type="ECO:0000256" key="2">
    <source>
        <dbReference type="ARBA" id="ARBA00022448"/>
    </source>
</evidence>
<dbReference type="EMBL" id="JAWNGG020000020">
    <property type="protein sequence ID" value="KAK9308553.1"/>
    <property type="molecule type" value="Genomic_DNA"/>
</dbReference>
<dbReference type="GO" id="GO:0034703">
    <property type="term" value="C:cation channel complex"/>
    <property type="evidence" value="ECO:0007669"/>
    <property type="project" value="UniProtKB-ARBA"/>
</dbReference>
<keyword evidence="3" id="KW-0716">Sensory transduction</keyword>
<dbReference type="SMART" id="SM00248">
    <property type="entry name" value="ANK"/>
    <property type="match status" value="5"/>
</dbReference>
<evidence type="ECO:0000256" key="3">
    <source>
        <dbReference type="ARBA" id="ARBA00022606"/>
    </source>
</evidence>
<keyword evidence="11" id="KW-0407">Ion channel</keyword>
<keyword evidence="6 13" id="KW-1133">Transmembrane helix</keyword>
<accession>A0AAW1AFD1</accession>
<feature type="repeat" description="ANK" evidence="12">
    <location>
        <begin position="172"/>
        <end position="204"/>
    </location>
</feature>
<proteinExistence type="predicted"/>
<dbReference type="Proteomes" id="UP001432146">
    <property type="component" value="Unassembled WGS sequence"/>
</dbReference>
<keyword evidence="10" id="KW-0325">Glycoprotein</keyword>
<sequence length="691" mass="79500">MDSYNEEENQMFKNLEFCDSCEPDYLQRTSLHNAVKNNQAEIVKLLVKDGANVNIKDSRGITPLLLAGSAIEKKTKSEIRKYDSIVQTLLSAKASANVVHPDTGIKPLHTASKLGCLKATEALLKIDPFPFDQCKKLRTVLHYAASAGNANILRKLLERFESYDLIDGQDTSKYTPSHVAAYEGHSECLQILIGNGGNLLAKTDKGHTVIDFILTKMPKPVTFLKNILSSNVTMENNTIHVNSAVLAPKEALKMEVVMSLITATTNMKQTILQHPLVELYLWIKWSKLKIYFHILLGVYVLQVLSLSGYSIMLRFEINFFPWNGILLGFSSCILLFYNLMQVLIDPRHYLKQLETWLSISFAGISLPISIGSFYHLSASSLITISEGNELYDDRQYLPQWILHFLSVAILLGYVQMMVLIGRFPQWGYYTLVFFTVLKNILVLFPLFLCLIVGFVLSFAVLFYGNVKFSNFWNLVVKTVVMMMGEYEYGDLFSKKNESSFLPVTSYIVFFIFMLASMILVNLMIGIAVNDIQGLKKKGHILQLEKQAEFVNHLERLASFDLATWQWFPIKLRKLGQYFPVTLRKLRQYFPVMLRKLRQYFPVMLRKSRQYFSTKFDFHRFNSSEVPQKLQKALLQLVLENLNKKSKNKSHDEDELMKFEDLLIQFKMHDYPITMKSKNEKNESELTCNIIY</sequence>
<evidence type="ECO:0000256" key="5">
    <source>
        <dbReference type="ARBA" id="ARBA00022737"/>
    </source>
</evidence>
<comment type="caution">
    <text evidence="15">The sequence shown here is derived from an EMBL/GenBank/DDBJ whole genome shotgun (WGS) entry which is preliminary data.</text>
</comment>